<organism evidence="1">
    <name type="scientific">Rhizophora mucronata</name>
    <name type="common">Asiatic mangrove</name>
    <dbReference type="NCBI Taxonomy" id="61149"/>
    <lineage>
        <taxon>Eukaryota</taxon>
        <taxon>Viridiplantae</taxon>
        <taxon>Streptophyta</taxon>
        <taxon>Embryophyta</taxon>
        <taxon>Tracheophyta</taxon>
        <taxon>Spermatophyta</taxon>
        <taxon>Magnoliopsida</taxon>
        <taxon>eudicotyledons</taxon>
        <taxon>Gunneridae</taxon>
        <taxon>Pentapetalae</taxon>
        <taxon>rosids</taxon>
        <taxon>fabids</taxon>
        <taxon>Malpighiales</taxon>
        <taxon>Rhizophoraceae</taxon>
        <taxon>Rhizophora</taxon>
    </lineage>
</organism>
<dbReference type="EMBL" id="GGEC01064222">
    <property type="protein sequence ID" value="MBX44706.1"/>
    <property type="molecule type" value="Transcribed_RNA"/>
</dbReference>
<dbReference type="AlphaFoldDB" id="A0A2P2NQC9"/>
<evidence type="ECO:0000313" key="1">
    <source>
        <dbReference type="EMBL" id="MBX44706.1"/>
    </source>
</evidence>
<sequence>MNGSLFLNVAVQRIKKLIFLMFATKNKNDKCLDLVMQGNEKSLQYIPAFTGHLPTMSSSIAQFLKIKSQGPFQYGSLEFHV</sequence>
<accession>A0A2P2NQC9</accession>
<protein>
    <submittedName>
        <fullName evidence="1">Uncharacterized protein</fullName>
    </submittedName>
</protein>
<reference evidence="1" key="1">
    <citation type="submission" date="2018-02" db="EMBL/GenBank/DDBJ databases">
        <title>Rhizophora mucronata_Transcriptome.</title>
        <authorList>
            <person name="Meera S.P."/>
            <person name="Sreeshan A."/>
            <person name="Augustine A."/>
        </authorList>
    </citation>
    <scope>NUCLEOTIDE SEQUENCE</scope>
    <source>
        <tissue evidence="1">Leaf</tissue>
    </source>
</reference>
<name>A0A2P2NQC9_RHIMU</name>
<proteinExistence type="predicted"/>